<dbReference type="GO" id="GO:0005634">
    <property type="term" value="C:nucleus"/>
    <property type="evidence" value="ECO:0007669"/>
    <property type="project" value="TreeGrafter"/>
</dbReference>
<dbReference type="PANTHER" id="PTHR11736">
    <property type="entry name" value="MELANOMA-ASSOCIATED ANTIGEN MAGE ANTIGEN"/>
    <property type="match status" value="1"/>
</dbReference>
<dbReference type="InterPro" id="IPR002190">
    <property type="entry name" value="MHD_dom"/>
</dbReference>
<dbReference type="STRING" id="796925.A0A137PAP0"/>
<dbReference type="Gene3D" id="1.10.10.1200">
    <property type="entry name" value="MAGE homology domain, winged helix WH1 motif"/>
    <property type="match status" value="1"/>
</dbReference>
<evidence type="ECO:0000313" key="2">
    <source>
        <dbReference type="EMBL" id="KXN72024.1"/>
    </source>
</evidence>
<evidence type="ECO:0000313" key="3">
    <source>
        <dbReference type="Proteomes" id="UP000070444"/>
    </source>
</evidence>
<dbReference type="PROSITE" id="PS50838">
    <property type="entry name" value="MAGE"/>
    <property type="match status" value="1"/>
</dbReference>
<keyword evidence="3" id="KW-1185">Reference proteome</keyword>
<gene>
    <name evidence="2" type="ORF">CONCODRAFT_78042</name>
</gene>
<dbReference type="EMBL" id="KQ964462">
    <property type="protein sequence ID" value="KXN72024.1"/>
    <property type="molecule type" value="Genomic_DNA"/>
</dbReference>
<dbReference type="SMART" id="SM01373">
    <property type="entry name" value="MAGE"/>
    <property type="match status" value="1"/>
</dbReference>
<dbReference type="Proteomes" id="UP000070444">
    <property type="component" value="Unassembled WGS sequence"/>
</dbReference>
<feature type="domain" description="MAGE" evidence="1">
    <location>
        <begin position="29"/>
        <end position="246"/>
    </location>
</feature>
<dbReference type="GO" id="GO:0006281">
    <property type="term" value="P:DNA repair"/>
    <property type="evidence" value="ECO:0007669"/>
    <property type="project" value="TreeGrafter"/>
</dbReference>
<dbReference type="PANTHER" id="PTHR11736:SF14">
    <property type="entry name" value="NSE3 HOMOLOG, SMC5-SMC6 COMPLEX COMPONENT"/>
    <property type="match status" value="1"/>
</dbReference>
<dbReference type="Pfam" id="PF01454">
    <property type="entry name" value="MAGE"/>
    <property type="match status" value="1"/>
</dbReference>
<dbReference type="OrthoDB" id="205198at2759"/>
<proteinExistence type="predicted"/>
<dbReference type="Gene3D" id="1.10.10.1210">
    <property type="entry name" value="MAGE homology domain, winged helix WH2 motif"/>
    <property type="match status" value="1"/>
</dbReference>
<dbReference type="OMA" id="KITYSWG"/>
<dbReference type="AlphaFoldDB" id="A0A137PAP0"/>
<reference evidence="2 3" key="1">
    <citation type="journal article" date="2015" name="Genome Biol. Evol.">
        <title>Phylogenomic analyses indicate that early fungi evolved digesting cell walls of algal ancestors of land plants.</title>
        <authorList>
            <person name="Chang Y."/>
            <person name="Wang S."/>
            <person name="Sekimoto S."/>
            <person name="Aerts A.L."/>
            <person name="Choi C."/>
            <person name="Clum A."/>
            <person name="LaButti K.M."/>
            <person name="Lindquist E.A."/>
            <person name="Yee Ngan C."/>
            <person name="Ohm R.A."/>
            <person name="Salamov A.A."/>
            <person name="Grigoriev I.V."/>
            <person name="Spatafora J.W."/>
            <person name="Berbee M.L."/>
        </authorList>
    </citation>
    <scope>NUCLEOTIDE SEQUENCE [LARGE SCALE GENOMIC DNA]</scope>
    <source>
        <strain evidence="2 3">NRRL 28638</strain>
    </source>
</reference>
<name>A0A137PAP0_CONC2</name>
<protein>
    <submittedName>
        <fullName evidence="2">MAGE-domain-containing protein</fullName>
    </submittedName>
</protein>
<dbReference type="InterPro" id="IPR037445">
    <property type="entry name" value="MAGE"/>
</dbReference>
<evidence type="ECO:0000259" key="1">
    <source>
        <dbReference type="PROSITE" id="PS50838"/>
    </source>
</evidence>
<organism evidence="2 3">
    <name type="scientific">Conidiobolus coronatus (strain ATCC 28846 / CBS 209.66 / NRRL 28638)</name>
    <name type="common">Delacroixia coronata</name>
    <dbReference type="NCBI Taxonomy" id="796925"/>
    <lineage>
        <taxon>Eukaryota</taxon>
        <taxon>Fungi</taxon>
        <taxon>Fungi incertae sedis</taxon>
        <taxon>Zoopagomycota</taxon>
        <taxon>Entomophthoromycotina</taxon>
        <taxon>Entomophthoromycetes</taxon>
        <taxon>Entomophthorales</taxon>
        <taxon>Ancylistaceae</taxon>
        <taxon>Conidiobolus</taxon>
    </lineage>
</organism>
<sequence>MASTQEYIEINDDSTNNNSPSINQIDELIERKAVQLVRYAIFNENKKAPIKKEDITKKILGDMSRSFQKVFDRAQQILKDVFGLKLVELPQKDTAASASLVTRRNAANKEKSYPRAYVLQSLIPLEILRHPSLISVNIQSTDHLALTMIILTLILVSDNYIQHPSLVQFLKTFEVDEEKQLKPCITQMIKQNYVVRLNSSHTGNATNTTGGDRDQTIYEYRWGPRAKVEITTDKLCGFLKQIYGDNYSDDIESEIKRTIEEMNPVTDITNTQANPSN</sequence>
<dbReference type="InterPro" id="IPR041898">
    <property type="entry name" value="MAGE_WH1"/>
</dbReference>
<accession>A0A137PAP0</accession>
<dbReference type="InterPro" id="IPR041899">
    <property type="entry name" value="MAGE_WH2"/>
</dbReference>